<evidence type="ECO:0000256" key="6">
    <source>
        <dbReference type="ARBA" id="ARBA00023212"/>
    </source>
</evidence>
<evidence type="ECO:0000313" key="8">
    <source>
        <dbReference type="EMBL" id="EGF98400.1"/>
    </source>
</evidence>
<comment type="similarity">
    <text evidence="3">Belongs to the MOZART1 family.</text>
</comment>
<gene>
    <name evidence="8" type="ORF">MELLADRAFT_95715</name>
</gene>
<dbReference type="Proteomes" id="UP000001072">
    <property type="component" value="Unassembled WGS sequence"/>
</dbReference>
<dbReference type="eggNOG" id="ENOG502S6UI">
    <property type="taxonomic scope" value="Eukaryota"/>
</dbReference>
<proteinExistence type="inferred from homology"/>
<dbReference type="RefSeq" id="XP_007418350.1">
    <property type="nucleotide sequence ID" value="XM_007418288.1"/>
</dbReference>
<reference evidence="9" key="1">
    <citation type="journal article" date="2011" name="Proc. Natl. Acad. Sci. U.S.A.">
        <title>Obligate biotrophy features unraveled by the genomic analysis of rust fungi.</title>
        <authorList>
            <person name="Duplessis S."/>
            <person name="Cuomo C.A."/>
            <person name="Lin Y.-C."/>
            <person name="Aerts A."/>
            <person name="Tisserant E."/>
            <person name="Veneault-Fourrey C."/>
            <person name="Joly D.L."/>
            <person name="Hacquard S."/>
            <person name="Amselem J."/>
            <person name="Cantarel B.L."/>
            <person name="Chiu R."/>
            <person name="Coutinho P.M."/>
            <person name="Feau N."/>
            <person name="Field M."/>
            <person name="Frey P."/>
            <person name="Gelhaye E."/>
            <person name="Goldberg J."/>
            <person name="Grabherr M.G."/>
            <person name="Kodira C.D."/>
            <person name="Kohler A."/>
            <person name="Kuees U."/>
            <person name="Lindquist E.A."/>
            <person name="Lucas S.M."/>
            <person name="Mago R."/>
            <person name="Mauceli E."/>
            <person name="Morin E."/>
            <person name="Murat C."/>
            <person name="Pangilinan J.L."/>
            <person name="Park R."/>
            <person name="Pearson M."/>
            <person name="Quesneville H."/>
            <person name="Rouhier N."/>
            <person name="Sakthikumar S."/>
            <person name="Salamov A.A."/>
            <person name="Schmutz J."/>
            <person name="Selles B."/>
            <person name="Shapiro H."/>
            <person name="Tanguay P."/>
            <person name="Tuskan G.A."/>
            <person name="Henrissat B."/>
            <person name="Van de Peer Y."/>
            <person name="Rouze P."/>
            <person name="Ellis J.G."/>
            <person name="Dodds P.N."/>
            <person name="Schein J.E."/>
            <person name="Zhong S."/>
            <person name="Hamelin R.C."/>
            <person name="Grigoriev I.V."/>
            <person name="Szabo L.J."/>
            <person name="Martin F."/>
        </authorList>
    </citation>
    <scope>NUCLEOTIDE SEQUENCE [LARGE SCALE GENOMIC DNA]</scope>
    <source>
        <strain evidence="9">98AG31 / pathotype 3-4-7</strain>
    </source>
</reference>
<evidence type="ECO:0000313" key="9">
    <source>
        <dbReference type="Proteomes" id="UP000001072"/>
    </source>
</evidence>
<dbReference type="EMBL" id="GL883177">
    <property type="protein sequence ID" value="EGF98400.1"/>
    <property type="molecule type" value="Genomic_DNA"/>
</dbReference>
<dbReference type="VEuPathDB" id="FungiDB:MELLADRAFT_95715"/>
<dbReference type="GO" id="GO:0090307">
    <property type="term" value="P:mitotic spindle assembly"/>
    <property type="evidence" value="ECO:0007669"/>
    <property type="project" value="TreeGrafter"/>
</dbReference>
<dbReference type="GO" id="GO:0000931">
    <property type="term" value="C:gamma-tubulin ring complex"/>
    <property type="evidence" value="ECO:0007669"/>
    <property type="project" value="InterPro"/>
</dbReference>
<comment type="function">
    <text evidence="1">Required for gamma-tubulin complex recruitment to the microtubule organizing center (MTOC).</text>
</comment>
<evidence type="ECO:0000256" key="5">
    <source>
        <dbReference type="ARBA" id="ARBA00022490"/>
    </source>
</evidence>
<accession>F4SAC8</accession>
<dbReference type="AlphaFoldDB" id="F4SAC8"/>
<protein>
    <recommendedName>
        <fullName evidence="4">Mitotic-spindle organizing protein 1</fullName>
    </recommendedName>
    <alternativeName>
        <fullName evidence="7">Mitotic-spindle organizing protein associated with a ring of gamma-tubulin 1</fullName>
    </alternativeName>
</protein>
<dbReference type="HOGENOM" id="CLU_160285_0_0_1"/>
<dbReference type="PANTHER" id="PTHR28520:SF2">
    <property type="entry name" value="MITOTIC-SPINDLE ORGANIZING PROTEIN 1"/>
    <property type="match status" value="1"/>
</dbReference>
<evidence type="ECO:0000256" key="1">
    <source>
        <dbReference type="ARBA" id="ARBA00003060"/>
    </source>
</evidence>
<comment type="subcellular location">
    <subcellularLocation>
        <location evidence="2">Cytoplasm</location>
        <location evidence="2">Cytoskeleton</location>
        <location evidence="2">Microtubule organizing center</location>
    </subcellularLocation>
</comment>
<dbReference type="GO" id="GO:0051415">
    <property type="term" value="P:microtubule nucleation by interphase microtubule organizing center"/>
    <property type="evidence" value="ECO:0007669"/>
    <property type="project" value="TreeGrafter"/>
</dbReference>
<keyword evidence="5" id="KW-0963">Cytoplasm</keyword>
<keyword evidence="9" id="KW-1185">Reference proteome</keyword>
<organism evidence="9">
    <name type="scientific">Melampsora larici-populina (strain 98AG31 / pathotype 3-4-7)</name>
    <name type="common">Poplar leaf rust fungus</name>
    <dbReference type="NCBI Taxonomy" id="747676"/>
    <lineage>
        <taxon>Eukaryota</taxon>
        <taxon>Fungi</taxon>
        <taxon>Dikarya</taxon>
        <taxon>Basidiomycota</taxon>
        <taxon>Pucciniomycotina</taxon>
        <taxon>Pucciniomycetes</taxon>
        <taxon>Pucciniales</taxon>
        <taxon>Melampsoraceae</taxon>
        <taxon>Melampsora</taxon>
    </lineage>
</organism>
<evidence type="ECO:0000256" key="3">
    <source>
        <dbReference type="ARBA" id="ARBA00011015"/>
    </source>
</evidence>
<sequence length="84" mass="9006">MASSNNLNEEGIVKASREAMDVLYDLSVLLGTGLDRQTLALCISMVEDGTNPLALATVVRELRREAEARSAKTRGPDDIEGGMV</sequence>
<dbReference type="GO" id="GO:0031021">
    <property type="term" value="C:interphase microtubule organizing center"/>
    <property type="evidence" value="ECO:0007669"/>
    <property type="project" value="TreeGrafter"/>
</dbReference>
<dbReference type="Pfam" id="PF12554">
    <property type="entry name" value="MOZART1"/>
    <property type="match status" value="1"/>
</dbReference>
<dbReference type="KEGG" id="mlr:MELLADRAFT_95715"/>
<evidence type="ECO:0000256" key="4">
    <source>
        <dbReference type="ARBA" id="ARBA00016992"/>
    </source>
</evidence>
<dbReference type="InterPro" id="IPR022214">
    <property type="entry name" value="MZT1"/>
</dbReference>
<keyword evidence="6" id="KW-0206">Cytoskeleton</keyword>
<dbReference type="OrthoDB" id="48571at2759"/>
<dbReference type="GeneID" id="18937334"/>
<dbReference type="PANTHER" id="PTHR28520">
    <property type="entry name" value="MITOTIC-SPINDLE ORGANIZING PROTEIN 1"/>
    <property type="match status" value="1"/>
</dbReference>
<dbReference type="GO" id="GO:0044732">
    <property type="term" value="C:mitotic spindle pole body"/>
    <property type="evidence" value="ECO:0007669"/>
    <property type="project" value="TreeGrafter"/>
</dbReference>
<dbReference type="FunCoup" id="F4SAC8">
    <property type="interactions" value="128"/>
</dbReference>
<dbReference type="InParanoid" id="F4SAC8"/>
<name>F4SAC8_MELLP</name>
<dbReference type="GO" id="GO:0033566">
    <property type="term" value="P:gamma-tubulin complex localization"/>
    <property type="evidence" value="ECO:0007669"/>
    <property type="project" value="InterPro"/>
</dbReference>
<evidence type="ECO:0000256" key="2">
    <source>
        <dbReference type="ARBA" id="ARBA00004267"/>
    </source>
</evidence>
<evidence type="ECO:0000256" key="7">
    <source>
        <dbReference type="ARBA" id="ARBA00029810"/>
    </source>
</evidence>
<dbReference type="GO" id="GO:0005819">
    <property type="term" value="C:spindle"/>
    <property type="evidence" value="ECO:0007669"/>
    <property type="project" value="TreeGrafter"/>
</dbReference>
<dbReference type="STRING" id="747676.F4SAC8"/>